<dbReference type="Proteomes" id="UP000063991">
    <property type="component" value="Chromosome"/>
</dbReference>
<sequence>MTVPDFRRAKYNLCTENPFRLTPPAAQANLNVKSNGDNANAASAASEHSTQHKSTQQNYPDPSFSDIFSAFSEAFTQRKAQGLAFLELTNSELMLIKKSFFVTVFACLAAFAVGTVCWLILNIAIGAILHSVGVSYVVVPLLLLVFNSVAAFCLFKLAQNSFNYLSFSRLIQTWRRVFG</sequence>
<gene>
    <name evidence="1" type="ORF">AVL55_12020</name>
</gene>
<reference evidence="1 2" key="1">
    <citation type="submission" date="2015-12" db="EMBL/GenBank/DDBJ databases">
        <authorList>
            <person name="Shamseldin A."/>
            <person name="Moawad H."/>
            <person name="Abd El-Rahim W.M."/>
            <person name="Sadowsky M.J."/>
        </authorList>
    </citation>
    <scope>NUCLEOTIDE SEQUENCE [LARGE SCALE GENOMIC DNA]</scope>
    <source>
        <strain evidence="1 2">D7</strain>
    </source>
</reference>
<dbReference type="AlphaFoldDB" id="A0A126Q1B7"/>
<dbReference type="EMBL" id="CP014323">
    <property type="protein sequence ID" value="AMJ98830.1"/>
    <property type="molecule type" value="Genomic_DNA"/>
</dbReference>
<proteinExistence type="predicted"/>
<name>A0A126Q1B7_ALTMA</name>
<dbReference type="RefSeq" id="WP_049587617.1">
    <property type="nucleotide sequence ID" value="NZ_CP014323.1"/>
</dbReference>
<dbReference type="OrthoDB" id="6336326at2"/>
<evidence type="ECO:0000313" key="2">
    <source>
        <dbReference type="Proteomes" id="UP000063991"/>
    </source>
</evidence>
<accession>A0A126Q1B7</accession>
<protein>
    <submittedName>
        <fullName evidence="1">Uncharacterized protein</fullName>
    </submittedName>
</protein>
<organism evidence="1 2">
    <name type="scientific">Alteromonas macleodii</name>
    <name type="common">Pseudoalteromonas macleodii</name>
    <dbReference type="NCBI Taxonomy" id="28108"/>
    <lineage>
        <taxon>Bacteria</taxon>
        <taxon>Pseudomonadati</taxon>
        <taxon>Pseudomonadota</taxon>
        <taxon>Gammaproteobacteria</taxon>
        <taxon>Alteromonadales</taxon>
        <taxon>Alteromonadaceae</taxon>
        <taxon>Alteromonas/Salinimonas group</taxon>
        <taxon>Alteromonas</taxon>
    </lineage>
</organism>
<evidence type="ECO:0000313" key="1">
    <source>
        <dbReference type="EMBL" id="AMJ98830.1"/>
    </source>
</evidence>